<evidence type="ECO:0000256" key="1">
    <source>
        <dbReference type="SAM" id="Phobius"/>
    </source>
</evidence>
<proteinExistence type="predicted"/>
<feature type="transmembrane region" description="Helical" evidence="1">
    <location>
        <begin position="69"/>
        <end position="88"/>
    </location>
</feature>
<gene>
    <name evidence="3" type="ORF">BUALT_Bualt07G0076600</name>
</gene>
<reference evidence="3" key="1">
    <citation type="submission" date="2019-10" db="EMBL/GenBank/DDBJ databases">
        <authorList>
            <person name="Zhang R."/>
            <person name="Pan Y."/>
            <person name="Wang J."/>
            <person name="Ma R."/>
            <person name="Yu S."/>
        </authorList>
    </citation>
    <scope>NUCLEOTIDE SEQUENCE</scope>
    <source>
        <strain evidence="3">LA-IB0</strain>
        <tissue evidence="3">Leaf</tissue>
    </source>
</reference>
<dbReference type="EMBL" id="WHWC01000007">
    <property type="protein sequence ID" value="KAG8379325.1"/>
    <property type="molecule type" value="Genomic_DNA"/>
</dbReference>
<keyword evidence="1" id="KW-1133">Transmembrane helix</keyword>
<dbReference type="Proteomes" id="UP000826271">
    <property type="component" value="Unassembled WGS sequence"/>
</dbReference>
<dbReference type="AlphaFoldDB" id="A0AAV6XDG3"/>
<feature type="chain" id="PRO_5043787135" evidence="2">
    <location>
        <begin position="21"/>
        <end position="233"/>
    </location>
</feature>
<keyword evidence="1" id="KW-0472">Membrane</keyword>
<evidence type="ECO:0000313" key="3">
    <source>
        <dbReference type="EMBL" id="KAG8379325.1"/>
    </source>
</evidence>
<name>A0AAV6XDG3_9LAMI</name>
<keyword evidence="2" id="KW-0732">Signal</keyword>
<evidence type="ECO:0000313" key="4">
    <source>
        <dbReference type="Proteomes" id="UP000826271"/>
    </source>
</evidence>
<protein>
    <submittedName>
        <fullName evidence="3">Uncharacterized protein</fullName>
    </submittedName>
</protein>
<accession>A0AAV6XDG3</accession>
<keyword evidence="4" id="KW-1185">Reference proteome</keyword>
<organism evidence="3 4">
    <name type="scientific">Buddleja alternifolia</name>
    <dbReference type="NCBI Taxonomy" id="168488"/>
    <lineage>
        <taxon>Eukaryota</taxon>
        <taxon>Viridiplantae</taxon>
        <taxon>Streptophyta</taxon>
        <taxon>Embryophyta</taxon>
        <taxon>Tracheophyta</taxon>
        <taxon>Spermatophyta</taxon>
        <taxon>Magnoliopsida</taxon>
        <taxon>eudicotyledons</taxon>
        <taxon>Gunneridae</taxon>
        <taxon>Pentapetalae</taxon>
        <taxon>asterids</taxon>
        <taxon>lamiids</taxon>
        <taxon>Lamiales</taxon>
        <taxon>Scrophulariaceae</taxon>
        <taxon>Buddlejeae</taxon>
        <taxon>Buddleja</taxon>
    </lineage>
</organism>
<sequence>MPWIALYIAAASLVCTLAMAADIINGFRQKMLWFPSKYFSVTATSLTLLAVAMKLPTDLNTNLFYQEDWFSKLTGLIFMSTAMGVALYRKWHDVDLRVTSYKCKNFKNLLQELSSKAERTVMEFKREVKVDLLMENPLNWPVKVIAANSMYRVSRTILLAYIGEKQVLQLLHQREWPSLDADKATYIEEWHSLFQQDTETPALSTSTSIPDRIVQTNDIIVRVLENRWKCEGL</sequence>
<dbReference type="PANTHER" id="PTHR35307">
    <property type="entry name" value="PROTEIN, PUTATIVE-RELATED"/>
    <property type="match status" value="1"/>
</dbReference>
<dbReference type="PANTHER" id="PTHR35307:SF3">
    <property type="entry name" value="DUF4220 DOMAIN-CONTAINING PROTEIN"/>
    <property type="match status" value="1"/>
</dbReference>
<feature type="signal peptide" evidence="2">
    <location>
        <begin position="1"/>
        <end position="20"/>
    </location>
</feature>
<evidence type="ECO:0000256" key="2">
    <source>
        <dbReference type="SAM" id="SignalP"/>
    </source>
</evidence>
<comment type="caution">
    <text evidence="3">The sequence shown here is derived from an EMBL/GenBank/DDBJ whole genome shotgun (WGS) entry which is preliminary data.</text>
</comment>
<keyword evidence="1" id="KW-0812">Transmembrane</keyword>